<dbReference type="Gene3D" id="2.70.70.10">
    <property type="entry name" value="Glucose Permease (Domain IIA)"/>
    <property type="match status" value="1"/>
</dbReference>
<evidence type="ECO:0000313" key="1">
    <source>
        <dbReference type="EMBL" id="MFC4131723.1"/>
    </source>
</evidence>
<dbReference type="EMBL" id="JBHSAY010000006">
    <property type="protein sequence ID" value="MFC4131723.1"/>
    <property type="molecule type" value="Genomic_DNA"/>
</dbReference>
<dbReference type="InterPro" id="IPR006311">
    <property type="entry name" value="TAT_signal"/>
</dbReference>
<organism evidence="1 2">
    <name type="scientific">Hamadaea flava</name>
    <dbReference type="NCBI Taxonomy" id="1742688"/>
    <lineage>
        <taxon>Bacteria</taxon>
        <taxon>Bacillati</taxon>
        <taxon>Actinomycetota</taxon>
        <taxon>Actinomycetes</taxon>
        <taxon>Micromonosporales</taxon>
        <taxon>Micromonosporaceae</taxon>
        <taxon>Hamadaea</taxon>
    </lineage>
</organism>
<dbReference type="PROSITE" id="PS51318">
    <property type="entry name" value="TAT"/>
    <property type="match status" value="1"/>
</dbReference>
<dbReference type="RefSeq" id="WP_253755497.1">
    <property type="nucleotide sequence ID" value="NZ_JAMZDZ010000001.1"/>
</dbReference>
<reference evidence="2" key="1">
    <citation type="journal article" date="2019" name="Int. J. Syst. Evol. Microbiol.">
        <title>The Global Catalogue of Microorganisms (GCM) 10K type strain sequencing project: providing services to taxonomists for standard genome sequencing and annotation.</title>
        <authorList>
            <consortium name="The Broad Institute Genomics Platform"/>
            <consortium name="The Broad Institute Genome Sequencing Center for Infectious Disease"/>
            <person name="Wu L."/>
            <person name="Ma J."/>
        </authorList>
    </citation>
    <scope>NUCLEOTIDE SEQUENCE [LARGE SCALE GENOMIC DNA]</scope>
    <source>
        <strain evidence="2">CGMCC 4.7289</strain>
    </source>
</reference>
<gene>
    <name evidence="1" type="ORF">ACFOZ4_14035</name>
</gene>
<dbReference type="InterPro" id="IPR011055">
    <property type="entry name" value="Dup_hybrid_motif"/>
</dbReference>
<accession>A0ABV8LMM4</accession>
<sequence>MTDLLGDPPSPGDDAGVSRRRLMFASVLAAALGPIVADQILGPTAAYAAETLNNPFAGWPVTGSWEDHASYSAGGTDYPLSYNTALPAPASGTLEYRGWVDSGGRRSVLWLDTPFNRVLPKSGTLMNGSSYEANGPIVGVVFQHQASVRPNGHYGQGAIVGYSGASASPGDGDYGGDIHLHIHGVDAAGNRVDFTKFVGSTTQPEIIKSKDGNMYLIWSTGGTGYLALPGKGLVGISSMQHYNLLKRVINSDQTAGQPEVFNATEIAWINSYLSGVKP</sequence>
<comment type="caution">
    <text evidence="1">The sequence shown here is derived from an EMBL/GenBank/DDBJ whole genome shotgun (WGS) entry which is preliminary data.</text>
</comment>
<evidence type="ECO:0000313" key="2">
    <source>
        <dbReference type="Proteomes" id="UP001595816"/>
    </source>
</evidence>
<keyword evidence="2" id="KW-1185">Reference proteome</keyword>
<dbReference type="Proteomes" id="UP001595816">
    <property type="component" value="Unassembled WGS sequence"/>
</dbReference>
<proteinExistence type="predicted"/>
<protein>
    <submittedName>
        <fullName evidence="1">Uncharacterized protein</fullName>
    </submittedName>
</protein>
<name>A0ABV8LMM4_9ACTN</name>